<evidence type="ECO:0000256" key="1">
    <source>
        <dbReference type="SAM" id="Phobius"/>
    </source>
</evidence>
<evidence type="ECO:0000313" key="2">
    <source>
        <dbReference type="EMBL" id="PKU69719.1"/>
    </source>
</evidence>
<dbReference type="EMBL" id="KZ503004">
    <property type="protein sequence ID" value="PKU69719.1"/>
    <property type="molecule type" value="Genomic_DNA"/>
</dbReference>
<dbReference type="AlphaFoldDB" id="A0A2I0W231"/>
<keyword evidence="1" id="KW-0812">Transmembrane</keyword>
<sequence>MEMPLLPLGEQDAVENELELIIEGSDITQYSQKDLPEKIRKKSWIFIPIAITAVVFVSKAVVSLCKSTKLKK</sequence>
<evidence type="ECO:0000313" key="3">
    <source>
        <dbReference type="Proteomes" id="UP000233837"/>
    </source>
</evidence>
<reference evidence="2 3" key="2">
    <citation type="journal article" date="2017" name="Nature">
        <title>The Apostasia genome and the evolution of orchids.</title>
        <authorList>
            <person name="Zhang G.Q."/>
            <person name="Liu K.W."/>
            <person name="Li Z."/>
            <person name="Lohaus R."/>
            <person name="Hsiao Y.Y."/>
            <person name="Niu S.C."/>
            <person name="Wang J.Y."/>
            <person name="Lin Y.C."/>
            <person name="Xu Q."/>
            <person name="Chen L.J."/>
            <person name="Yoshida K."/>
            <person name="Fujiwara S."/>
            <person name="Wang Z.W."/>
            <person name="Zhang Y.Q."/>
            <person name="Mitsuda N."/>
            <person name="Wang M."/>
            <person name="Liu G.H."/>
            <person name="Pecoraro L."/>
            <person name="Huang H.X."/>
            <person name="Xiao X.J."/>
            <person name="Lin M."/>
            <person name="Wu X.Y."/>
            <person name="Wu W.L."/>
            <person name="Chen Y.Y."/>
            <person name="Chang S.B."/>
            <person name="Sakamoto S."/>
            <person name="Ohme-Takagi M."/>
            <person name="Yagi M."/>
            <person name="Zeng S.J."/>
            <person name="Shen C.Y."/>
            <person name="Yeh C.M."/>
            <person name="Luo Y.B."/>
            <person name="Tsai W.C."/>
            <person name="Van de Peer Y."/>
            <person name="Liu Z.J."/>
        </authorList>
    </citation>
    <scope>NUCLEOTIDE SEQUENCE [LARGE SCALE GENOMIC DNA]</scope>
    <source>
        <tissue evidence="2">The whole plant</tissue>
    </source>
</reference>
<proteinExistence type="predicted"/>
<accession>A0A2I0W231</accession>
<protein>
    <submittedName>
        <fullName evidence="2">Uncharacterized protein</fullName>
    </submittedName>
</protein>
<dbReference type="Proteomes" id="UP000233837">
    <property type="component" value="Unassembled WGS sequence"/>
</dbReference>
<keyword evidence="3" id="KW-1185">Reference proteome</keyword>
<reference evidence="2 3" key="1">
    <citation type="journal article" date="2016" name="Sci. Rep.">
        <title>The Dendrobium catenatum Lindl. genome sequence provides insights into polysaccharide synthase, floral development and adaptive evolution.</title>
        <authorList>
            <person name="Zhang G.Q."/>
            <person name="Xu Q."/>
            <person name="Bian C."/>
            <person name="Tsai W.C."/>
            <person name="Yeh C.M."/>
            <person name="Liu K.W."/>
            <person name="Yoshida K."/>
            <person name="Zhang L.S."/>
            <person name="Chang S.B."/>
            <person name="Chen F."/>
            <person name="Shi Y."/>
            <person name="Su Y.Y."/>
            <person name="Zhang Y.Q."/>
            <person name="Chen L.J."/>
            <person name="Yin Y."/>
            <person name="Lin M."/>
            <person name="Huang H."/>
            <person name="Deng H."/>
            <person name="Wang Z.W."/>
            <person name="Zhu S.L."/>
            <person name="Zhao X."/>
            <person name="Deng C."/>
            <person name="Niu S.C."/>
            <person name="Huang J."/>
            <person name="Wang M."/>
            <person name="Liu G.H."/>
            <person name="Yang H.J."/>
            <person name="Xiao X.J."/>
            <person name="Hsiao Y.Y."/>
            <person name="Wu W.L."/>
            <person name="Chen Y.Y."/>
            <person name="Mitsuda N."/>
            <person name="Ohme-Takagi M."/>
            <person name="Luo Y.B."/>
            <person name="Van de Peer Y."/>
            <person name="Liu Z.J."/>
        </authorList>
    </citation>
    <scope>NUCLEOTIDE SEQUENCE [LARGE SCALE GENOMIC DNA]</scope>
    <source>
        <tissue evidence="2">The whole plant</tissue>
    </source>
</reference>
<keyword evidence="1" id="KW-0472">Membrane</keyword>
<keyword evidence="1" id="KW-1133">Transmembrane helix</keyword>
<feature type="transmembrane region" description="Helical" evidence="1">
    <location>
        <begin position="44"/>
        <end position="65"/>
    </location>
</feature>
<organism evidence="2 3">
    <name type="scientific">Dendrobium catenatum</name>
    <dbReference type="NCBI Taxonomy" id="906689"/>
    <lineage>
        <taxon>Eukaryota</taxon>
        <taxon>Viridiplantae</taxon>
        <taxon>Streptophyta</taxon>
        <taxon>Embryophyta</taxon>
        <taxon>Tracheophyta</taxon>
        <taxon>Spermatophyta</taxon>
        <taxon>Magnoliopsida</taxon>
        <taxon>Liliopsida</taxon>
        <taxon>Asparagales</taxon>
        <taxon>Orchidaceae</taxon>
        <taxon>Epidendroideae</taxon>
        <taxon>Malaxideae</taxon>
        <taxon>Dendrobiinae</taxon>
        <taxon>Dendrobium</taxon>
    </lineage>
</organism>
<gene>
    <name evidence="2" type="ORF">MA16_Dca022674</name>
</gene>
<name>A0A2I0W231_9ASPA</name>